<accession>A0A5K3G0Z9</accession>
<sequence length="114" mass="12452">MGKFKSAGPAFFYTTCPSPQQLVTMTGCLEHVIGFSVDCVVHVECVHCVLRLICTCFGLSTKGSCVEEEVNGHFNVLSIEANMSAFGHIGDGLPYRRILRHRTAALSDAQFIDL</sequence>
<reference evidence="1" key="1">
    <citation type="submission" date="2019-11" db="UniProtKB">
        <authorList>
            <consortium name="WormBaseParasite"/>
        </authorList>
    </citation>
    <scope>IDENTIFICATION</scope>
</reference>
<name>A0A5K3G0Z9_MESCO</name>
<protein>
    <submittedName>
        <fullName evidence="1">Uncharacterized protein</fullName>
    </submittedName>
</protein>
<dbReference type="WBParaSite" id="MCU_014311-RA">
    <property type="protein sequence ID" value="MCU_014311-RA"/>
    <property type="gene ID" value="MCU_014311"/>
</dbReference>
<proteinExistence type="predicted"/>
<evidence type="ECO:0000313" key="1">
    <source>
        <dbReference type="WBParaSite" id="MCU_014311-RA"/>
    </source>
</evidence>
<organism evidence="1">
    <name type="scientific">Mesocestoides corti</name>
    <name type="common">Flatworm</name>
    <dbReference type="NCBI Taxonomy" id="53468"/>
    <lineage>
        <taxon>Eukaryota</taxon>
        <taxon>Metazoa</taxon>
        <taxon>Spiralia</taxon>
        <taxon>Lophotrochozoa</taxon>
        <taxon>Platyhelminthes</taxon>
        <taxon>Cestoda</taxon>
        <taxon>Eucestoda</taxon>
        <taxon>Cyclophyllidea</taxon>
        <taxon>Mesocestoididae</taxon>
        <taxon>Mesocestoides</taxon>
    </lineage>
</organism>
<dbReference type="AlphaFoldDB" id="A0A5K3G0Z9"/>
<dbReference type="PROSITE" id="PS51257">
    <property type="entry name" value="PROKAR_LIPOPROTEIN"/>
    <property type="match status" value="1"/>
</dbReference>